<evidence type="ECO:0000256" key="3">
    <source>
        <dbReference type="SAM" id="MobiDB-lite"/>
    </source>
</evidence>
<dbReference type="InterPro" id="IPR050445">
    <property type="entry name" value="Bact_polysacc_biosynth/exp"/>
</dbReference>
<evidence type="ECO:0000256" key="2">
    <source>
        <dbReference type="ARBA" id="ARBA00022840"/>
    </source>
</evidence>
<keyword evidence="4" id="KW-0418">Kinase</keyword>
<dbReference type="RefSeq" id="WP_175550168.1">
    <property type="nucleotide sequence ID" value="NZ_FQWZ01000004.1"/>
</dbReference>
<reference evidence="4 5" key="1">
    <citation type="submission" date="2016-11" db="EMBL/GenBank/DDBJ databases">
        <authorList>
            <person name="Jaros S."/>
            <person name="Januszkiewicz K."/>
            <person name="Wedrychowicz H."/>
        </authorList>
    </citation>
    <scope>NUCLEOTIDE SEQUENCE [LARGE SCALE GENOMIC DNA]</scope>
    <source>
        <strain evidence="4 5">CGMCC 1.7049</strain>
    </source>
</reference>
<organism evidence="4 5">
    <name type="scientific">Hydrocarboniphaga daqingensis</name>
    <dbReference type="NCBI Taxonomy" id="490188"/>
    <lineage>
        <taxon>Bacteria</taxon>
        <taxon>Pseudomonadati</taxon>
        <taxon>Pseudomonadota</taxon>
        <taxon>Gammaproteobacteria</taxon>
        <taxon>Nevskiales</taxon>
        <taxon>Nevskiaceae</taxon>
        <taxon>Hydrocarboniphaga</taxon>
    </lineage>
</organism>
<protein>
    <submittedName>
        <fullName evidence="4">Protein-tyrosine kinase</fullName>
    </submittedName>
</protein>
<feature type="region of interest" description="Disordered" evidence="3">
    <location>
        <begin position="65"/>
        <end position="102"/>
    </location>
</feature>
<keyword evidence="5" id="KW-1185">Reference proteome</keyword>
<dbReference type="SUPFAM" id="SSF52540">
    <property type="entry name" value="P-loop containing nucleoside triphosphate hydrolases"/>
    <property type="match status" value="1"/>
</dbReference>
<dbReference type="Gene3D" id="3.40.50.300">
    <property type="entry name" value="P-loop containing nucleotide triphosphate hydrolases"/>
    <property type="match status" value="1"/>
</dbReference>
<dbReference type="PANTHER" id="PTHR32309">
    <property type="entry name" value="TYROSINE-PROTEIN KINASE"/>
    <property type="match status" value="1"/>
</dbReference>
<dbReference type="EMBL" id="FQWZ01000004">
    <property type="protein sequence ID" value="SHG98798.1"/>
    <property type="molecule type" value="Genomic_DNA"/>
</dbReference>
<dbReference type="InterPro" id="IPR027417">
    <property type="entry name" value="P-loop_NTPase"/>
</dbReference>
<keyword evidence="1" id="KW-0547">Nucleotide-binding</keyword>
<keyword evidence="2" id="KW-0067">ATP-binding</keyword>
<dbReference type="GO" id="GO:0004713">
    <property type="term" value="F:protein tyrosine kinase activity"/>
    <property type="evidence" value="ECO:0007669"/>
    <property type="project" value="UniProtKB-KW"/>
</dbReference>
<dbReference type="PANTHER" id="PTHR32309:SF31">
    <property type="entry name" value="CAPSULAR EXOPOLYSACCHARIDE FAMILY"/>
    <property type="match status" value="1"/>
</dbReference>
<evidence type="ECO:0000313" key="4">
    <source>
        <dbReference type="EMBL" id="SHG98798.1"/>
    </source>
</evidence>
<proteinExistence type="predicted"/>
<evidence type="ECO:0000256" key="1">
    <source>
        <dbReference type="ARBA" id="ARBA00022741"/>
    </source>
</evidence>
<dbReference type="GO" id="GO:0005524">
    <property type="term" value="F:ATP binding"/>
    <property type="evidence" value="ECO:0007669"/>
    <property type="project" value="UniProtKB-KW"/>
</dbReference>
<keyword evidence="4" id="KW-0808">Transferase</keyword>
<sequence>MSNAPPLHARIEAMLDGESASDIECRQKLIERLKLCDDVVTAIVALQTMADMSFAEAGLHLGHLQREDIDSPTQRLPTPLAREHRATPDPSLRLGHDPHDGRSEQIRTLRTELLLRHEHRDQANIMAVLSPCAAEGRSQLAAELAIAFAQLGRPTLLVDADLRHPRQHRLFDVVDTRGLSQALSLGQPPAMQPIAGLPSLSLLTAGPLPPNPLELLSDRTFEALVGQWRERYEFVIVDTPAVGRYADGLAVATIIGRVLSLSRAGHTSYRDTRDMLRRLAATQSRLLGAVINRF</sequence>
<dbReference type="CDD" id="cd05387">
    <property type="entry name" value="BY-kinase"/>
    <property type="match status" value="1"/>
</dbReference>
<dbReference type="AlphaFoldDB" id="A0A1M5PAJ3"/>
<gene>
    <name evidence="4" type="ORF">SAMN04488068_2124</name>
</gene>
<dbReference type="NCBIfam" id="TIGR01007">
    <property type="entry name" value="eps_fam"/>
    <property type="match status" value="1"/>
</dbReference>
<keyword evidence="4" id="KW-0829">Tyrosine-protein kinase</keyword>
<accession>A0A1M5PAJ3</accession>
<dbReference type="Proteomes" id="UP000199758">
    <property type="component" value="Unassembled WGS sequence"/>
</dbReference>
<evidence type="ECO:0000313" key="5">
    <source>
        <dbReference type="Proteomes" id="UP000199758"/>
    </source>
</evidence>
<name>A0A1M5PAJ3_9GAMM</name>
<dbReference type="STRING" id="490188.SAMN04488068_2124"/>
<dbReference type="InterPro" id="IPR005702">
    <property type="entry name" value="Wzc-like_C"/>
</dbReference>